<dbReference type="InterPro" id="IPR050307">
    <property type="entry name" value="Sterol_Desaturase_Related"/>
</dbReference>
<reference evidence="6 7" key="1">
    <citation type="submission" date="2024-09" db="EMBL/GenBank/DDBJ databases">
        <title>Rethinking Asexuality: The Enigmatic Case of Functional Sexual Genes in Lepraria (Stereocaulaceae).</title>
        <authorList>
            <person name="Doellman M."/>
            <person name="Sun Y."/>
            <person name="Barcenas-Pena A."/>
            <person name="Lumbsch H.T."/>
            <person name="Grewe F."/>
        </authorList>
    </citation>
    <scope>NUCLEOTIDE SEQUENCE [LARGE SCALE GENOMIC DNA]</scope>
    <source>
        <strain evidence="6 7">Mercado 3170</strain>
    </source>
</reference>
<evidence type="ECO:0000313" key="7">
    <source>
        <dbReference type="Proteomes" id="UP001590950"/>
    </source>
</evidence>
<evidence type="ECO:0000256" key="4">
    <source>
        <dbReference type="ARBA" id="ARBA00023136"/>
    </source>
</evidence>
<evidence type="ECO:0000313" key="6">
    <source>
        <dbReference type="EMBL" id="KAL2040344.1"/>
    </source>
</evidence>
<keyword evidence="7" id="KW-1185">Reference proteome</keyword>
<dbReference type="Pfam" id="PF04116">
    <property type="entry name" value="FA_hydroxylase"/>
    <property type="match status" value="1"/>
</dbReference>
<evidence type="ECO:0000256" key="1">
    <source>
        <dbReference type="ARBA" id="ARBA00004370"/>
    </source>
</evidence>
<keyword evidence="2" id="KW-0812">Transmembrane</keyword>
<protein>
    <recommendedName>
        <fullName evidence="5">Fatty acid hydroxylase domain-containing protein</fullName>
    </recommendedName>
</protein>
<gene>
    <name evidence="6" type="ORF">N7G274_006787</name>
</gene>
<sequence>MEGTGGMASNHTVVNLSTLLPSYTLTSHPPLIPYLSDFHLSLLLPVIAYWFMSLTFHLIDKYNLWSQYRIHTPEEFKQRNRVSVGEVLRSVILQQIAQTMLGLWIGWMANPEDKVGKEEFDIAVWAGRVHWAVKQAEIYIPYAFAAIGIDAKVLGHHVHKYAAAFGPTIGTAKNNPLALIFASHEGQLWTRAYPAWEIYAAKTIYWVLEPAARFGIAIFFSDSWQYFWHRAMHSNRWMYRNMHAHHHKIYVPYAFGAFYNTLSEAFLLDTIGTTLSLMLSGLTIRQTMCFSTISVMKGVDDHCGYKLPWDPLQWGNEQNTQFHDVHHQSWGIKSNYSQLYTTFWDHVCDTVFPKSQEEIDELYRKGRIAAAKAEKGE</sequence>
<evidence type="ECO:0000256" key="2">
    <source>
        <dbReference type="ARBA" id="ARBA00022692"/>
    </source>
</evidence>
<keyword evidence="4" id="KW-0472">Membrane</keyword>
<comment type="caution">
    <text evidence="6">The sequence shown here is derived from an EMBL/GenBank/DDBJ whole genome shotgun (WGS) entry which is preliminary data.</text>
</comment>
<keyword evidence="3" id="KW-1133">Transmembrane helix</keyword>
<evidence type="ECO:0000259" key="5">
    <source>
        <dbReference type="Pfam" id="PF04116"/>
    </source>
</evidence>
<dbReference type="Proteomes" id="UP001590950">
    <property type="component" value="Unassembled WGS sequence"/>
</dbReference>
<dbReference type="EMBL" id="JBEFKJ010000021">
    <property type="protein sequence ID" value="KAL2040344.1"/>
    <property type="molecule type" value="Genomic_DNA"/>
</dbReference>
<feature type="domain" description="Fatty acid hydroxylase" evidence="5">
    <location>
        <begin position="216"/>
        <end position="350"/>
    </location>
</feature>
<proteinExistence type="predicted"/>
<evidence type="ECO:0000256" key="3">
    <source>
        <dbReference type="ARBA" id="ARBA00022989"/>
    </source>
</evidence>
<dbReference type="PANTHER" id="PTHR11863">
    <property type="entry name" value="STEROL DESATURASE"/>
    <property type="match status" value="1"/>
</dbReference>
<organism evidence="6 7">
    <name type="scientific">Stereocaulon virgatum</name>
    <dbReference type="NCBI Taxonomy" id="373712"/>
    <lineage>
        <taxon>Eukaryota</taxon>
        <taxon>Fungi</taxon>
        <taxon>Dikarya</taxon>
        <taxon>Ascomycota</taxon>
        <taxon>Pezizomycotina</taxon>
        <taxon>Lecanoromycetes</taxon>
        <taxon>OSLEUM clade</taxon>
        <taxon>Lecanoromycetidae</taxon>
        <taxon>Lecanorales</taxon>
        <taxon>Lecanorineae</taxon>
        <taxon>Stereocaulaceae</taxon>
        <taxon>Stereocaulon</taxon>
    </lineage>
</organism>
<dbReference type="InterPro" id="IPR006694">
    <property type="entry name" value="Fatty_acid_hydroxylase"/>
</dbReference>
<comment type="subcellular location">
    <subcellularLocation>
        <location evidence="1">Membrane</location>
    </subcellularLocation>
</comment>
<name>A0ABR4A4A8_9LECA</name>
<accession>A0ABR4A4A8</accession>